<feature type="coiled-coil region" evidence="11">
    <location>
        <begin position="222"/>
        <end position="249"/>
    </location>
</feature>
<dbReference type="HAMAP" id="MF_00332">
    <property type="entry name" value="DnaK"/>
    <property type="match status" value="1"/>
</dbReference>
<evidence type="ECO:0000256" key="10">
    <source>
        <dbReference type="RuleBase" id="RU003322"/>
    </source>
</evidence>
<keyword evidence="4 9" id="KW-0597">Phosphoprotein</keyword>
<dbReference type="GO" id="GO:0005524">
    <property type="term" value="F:ATP binding"/>
    <property type="evidence" value="ECO:0007669"/>
    <property type="project" value="UniProtKB-UniRule"/>
</dbReference>
<dbReference type="Gene3D" id="3.90.640.10">
    <property type="entry name" value="Actin, Chain A, domain 4"/>
    <property type="match status" value="1"/>
</dbReference>
<evidence type="ECO:0000256" key="5">
    <source>
        <dbReference type="ARBA" id="ARBA00022741"/>
    </source>
</evidence>
<comment type="function">
    <text evidence="1 9">Acts as a chaperone.</text>
</comment>
<dbReference type="SUPFAM" id="SSF100934">
    <property type="entry name" value="Heat shock protein 70kD (HSP70), C-terminal subdomain"/>
    <property type="match status" value="1"/>
</dbReference>
<evidence type="ECO:0000256" key="9">
    <source>
        <dbReference type="HAMAP-Rule" id="MF_00332"/>
    </source>
</evidence>
<dbReference type="InterPro" id="IPR018181">
    <property type="entry name" value="Heat_shock_70_CS"/>
</dbReference>
<feature type="coiled-coil region" evidence="11">
    <location>
        <begin position="486"/>
        <end position="571"/>
    </location>
</feature>
<dbReference type="RefSeq" id="WP_064463463.1">
    <property type="nucleotide sequence ID" value="NZ_CP017080.1"/>
</dbReference>
<keyword evidence="6 9" id="KW-0067">ATP-binding</keyword>
<evidence type="ECO:0000256" key="4">
    <source>
        <dbReference type="ARBA" id="ARBA00022553"/>
    </source>
</evidence>
<evidence type="ECO:0000313" key="14">
    <source>
        <dbReference type="Proteomes" id="UP000077926"/>
    </source>
</evidence>
<accession>A0A1B3XRA5</accession>
<dbReference type="FunFam" id="3.90.640.10:FF:000003">
    <property type="entry name" value="Molecular chaperone DnaK"/>
    <property type="match status" value="1"/>
</dbReference>
<dbReference type="KEGG" id="bmur:ABE28_015510"/>
<dbReference type="PANTHER" id="PTHR19375">
    <property type="entry name" value="HEAT SHOCK PROTEIN 70KDA"/>
    <property type="match status" value="1"/>
</dbReference>
<gene>
    <name evidence="9" type="primary">dnaK</name>
    <name evidence="13" type="ORF">ABE28_015510</name>
</gene>
<dbReference type="Pfam" id="PF00012">
    <property type="entry name" value="HSP70"/>
    <property type="match status" value="2"/>
</dbReference>
<evidence type="ECO:0000256" key="7">
    <source>
        <dbReference type="ARBA" id="ARBA00023016"/>
    </source>
</evidence>
<dbReference type="Gene3D" id="1.20.1270.10">
    <property type="match status" value="1"/>
</dbReference>
<evidence type="ECO:0000256" key="8">
    <source>
        <dbReference type="ARBA" id="ARBA00023186"/>
    </source>
</evidence>
<dbReference type="GO" id="GO:0140662">
    <property type="term" value="F:ATP-dependent protein folding chaperone"/>
    <property type="evidence" value="ECO:0007669"/>
    <property type="project" value="InterPro"/>
</dbReference>
<dbReference type="InterPro" id="IPR029048">
    <property type="entry name" value="HSP70_C_sf"/>
</dbReference>
<dbReference type="NCBIfam" id="TIGR02350">
    <property type="entry name" value="prok_dnaK"/>
    <property type="match status" value="1"/>
</dbReference>
<name>A0A1B3XRA5_9BACI</name>
<evidence type="ECO:0000256" key="3">
    <source>
        <dbReference type="ARBA" id="ARBA00014415"/>
    </source>
</evidence>
<dbReference type="STRING" id="264697.ABE28_015510"/>
<feature type="compositionally biased region" description="Low complexity" evidence="12">
    <location>
        <begin position="578"/>
        <end position="589"/>
    </location>
</feature>
<dbReference type="SUPFAM" id="SSF100920">
    <property type="entry name" value="Heat shock protein 70kD (HSP70), peptide-binding domain"/>
    <property type="match status" value="1"/>
</dbReference>
<dbReference type="InterPro" id="IPR043129">
    <property type="entry name" value="ATPase_NBD"/>
</dbReference>
<evidence type="ECO:0000256" key="12">
    <source>
        <dbReference type="SAM" id="MobiDB-lite"/>
    </source>
</evidence>
<feature type="region of interest" description="Disordered" evidence="12">
    <location>
        <begin position="578"/>
        <end position="611"/>
    </location>
</feature>
<protein>
    <recommendedName>
        <fullName evidence="3 9">Chaperone protein DnaK</fullName>
    </recommendedName>
    <alternativeName>
        <fullName evidence="9">HSP70</fullName>
    </alternativeName>
    <alternativeName>
        <fullName evidence="9">Heat shock 70 kDa protein</fullName>
    </alternativeName>
    <alternativeName>
        <fullName evidence="9">Heat shock protein 70</fullName>
    </alternativeName>
</protein>
<dbReference type="FunFam" id="3.30.420.40:FF:000071">
    <property type="entry name" value="Molecular chaperone DnaK"/>
    <property type="match status" value="1"/>
</dbReference>
<dbReference type="PRINTS" id="PR00301">
    <property type="entry name" value="HEATSHOCK70"/>
</dbReference>
<keyword evidence="14" id="KW-1185">Reference proteome</keyword>
<evidence type="ECO:0000256" key="6">
    <source>
        <dbReference type="ARBA" id="ARBA00022840"/>
    </source>
</evidence>
<evidence type="ECO:0000256" key="1">
    <source>
        <dbReference type="ARBA" id="ARBA00002290"/>
    </source>
</evidence>
<keyword evidence="7 9" id="KW-0346">Stress response</keyword>
<keyword evidence="11" id="KW-0175">Coiled coil</keyword>
<feature type="modified residue" description="Phosphothreonine; by autocatalysis" evidence="9">
    <location>
        <position position="173"/>
    </location>
</feature>
<evidence type="ECO:0000313" key="13">
    <source>
        <dbReference type="EMBL" id="AOH55768.1"/>
    </source>
</evidence>
<organism evidence="13 14">
    <name type="scientific">Peribacillus muralis</name>
    <dbReference type="NCBI Taxonomy" id="264697"/>
    <lineage>
        <taxon>Bacteria</taxon>
        <taxon>Bacillati</taxon>
        <taxon>Bacillota</taxon>
        <taxon>Bacilli</taxon>
        <taxon>Bacillales</taxon>
        <taxon>Bacillaceae</taxon>
        <taxon>Peribacillus</taxon>
    </lineage>
</organism>
<dbReference type="CDD" id="cd10234">
    <property type="entry name" value="ASKHA_NBD_HSP70_DnaK-like"/>
    <property type="match status" value="1"/>
</dbReference>
<evidence type="ECO:0000256" key="2">
    <source>
        <dbReference type="ARBA" id="ARBA00007381"/>
    </source>
</evidence>
<dbReference type="InterPro" id="IPR013126">
    <property type="entry name" value="Hsp_70_fam"/>
</dbReference>
<comment type="similarity">
    <text evidence="2 9 10">Belongs to the heat shock protein 70 family.</text>
</comment>
<evidence type="ECO:0000256" key="11">
    <source>
        <dbReference type="SAM" id="Coils"/>
    </source>
</evidence>
<dbReference type="FunFam" id="1.20.1270.10:FF:000004">
    <property type="entry name" value="Molecular chaperone DnaK"/>
    <property type="match status" value="1"/>
</dbReference>
<comment type="induction">
    <text evidence="9">By stress conditions e.g. heat shock.</text>
</comment>
<dbReference type="Proteomes" id="UP000077926">
    <property type="component" value="Chromosome"/>
</dbReference>
<reference evidence="13 14" key="1">
    <citation type="submission" date="2016-08" db="EMBL/GenBank/DDBJ databases">
        <title>Complete genome sequence of Bacillus muralis G25-68, a strain with toxicity to nematodes.</title>
        <authorList>
            <person name="Zheng Z."/>
        </authorList>
    </citation>
    <scope>NUCLEOTIDE SEQUENCE [LARGE SCALE GENOMIC DNA]</scope>
    <source>
        <strain evidence="13 14">G25-68</strain>
    </source>
</reference>
<sequence>MSKIIGIDLGTTNSCVSVLEGGEPKVIPNPEGNRTTPSVVAFKNGERQVGEVAKRQAITNPNTIISIKRHMGTNHKEVIEGKEYSPQEVSAIILQYLKSYAEEYLGEKVTKAVITVPAYFNDAERQATKDAGQIAGLEVERIINEPTAAALAYGLDKTEEDQTILVFDLGGGTFDVSVMELGDGVFEVKSTAGDNRLGGDDFDQVIIDYLVEAFKKENGIDLSKDKMAVQRLKDAAEKAKKDLSGVTSTQISLPFITAGDAGPLHLDVTLTRAKFDELSSGLVERTMGPTRQAMKDAGLSASEIDKVILVGGSTRIPAVVEAIKKEIGQEPSKGVNPDEVVAMGAAIQGGVLTGDVKDVVLLDVTPLSLGIETMGGVFTKLIDRNTTIPTSKSQVFSTAADNQTAVDIHVLQGERPMSADNKTLGRFQLSDIPPAPRGIPQVEVTFDIDKNGIVNVRAKDLGTNKEQAITIKSSSGLSDEEIDRMVREAEENADSDKQRKEEVELRNEADQLVFQTEKTLKDLEGKVDEAEVTKANEAKDELKAAIEKNELEEIRVKKDALNEIVQALTMKLYEEAAKAQQAGEAGAGEADAKDDNVVDAEYTEVNEEEKK</sequence>
<dbReference type="Gene3D" id="2.60.34.10">
    <property type="entry name" value="Substrate Binding Domain Of DNAk, Chain A, domain 1"/>
    <property type="match status" value="1"/>
</dbReference>
<keyword evidence="8 9" id="KW-0143">Chaperone</keyword>
<dbReference type="Gene3D" id="3.30.420.40">
    <property type="match status" value="2"/>
</dbReference>
<dbReference type="FunFam" id="2.60.34.10:FF:000014">
    <property type="entry name" value="Chaperone protein DnaK HSP70"/>
    <property type="match status" value="1"/>
</dbReference>
<dbReference type="AlphaFoldDB" id="A0A1B3XRA5"/>
<dbReference type="SUPFAM" id="SSF53067">
    <property type="entry name" value="Actin-like ATPase domain"/>
    <property type="match status" value="2"/>
</dbReference>
<proteinExistence type="evidence at transcript level"/>
<dbReference type="OrthoDB" id="9766019at2"/>
<dbReference type="InterPro" id="IPR012725">
    <property type="entry name" value="Chaperone_DnaK"/>
</dbReference>
<dbReference type="PROSITE" id="PS01036">
    <property type="entry name" value="HSP70_3"/>
    <property type="match status" value="1"/>
</dbReference>
<dbReference type="InterPro" id="IPR029047">
    <property type="entry name" value="HSP70_peptide-bd_sf"/>
</dbReference>
<keyword evidence="5 9" id="KW-0547">Nucleotide-binding</keyword>
<dbReference type="EMBL" id="CP017080">
    <property type="protein sequence ID" value="AOH55768.1"/>
    <property type="molecule type" value="Genomic_DNA"/>
</dbReference>
<feature type="compositionally biased region" description="Acidic residues" evidence="12">
    <location>
        <begin position="597"/>
        <end position="611"/>
    </location>
</feature>
<dbReference type="GO" id="GO:0051082">
    <property type="term" value="F:unfolded protein binding"/>
    <property type="evidence" value="ECO:0007669"/>
    <property type="project" value="InterPro"/>
</dbReference>
<dbReference type="NCBIfam" id="NF001413">
    <property type="entry name" value="PRK00290.1"/>
    <property type="match status" value="1"/>
</dbReference>
<dbReference type="PROSITE" id="PS00297">
    <property type="entry name" value="HSP70_1"/>
    <property type="match status" value="1"/>
</dbReference>
<dbReference type="PROSITE" id="PS00329">
    <property type="entry name" value="HSP70_2"/>
    <property type="match status" value="1"/>
</dbReference>